<comment type="caution">
    <text evidence="1">The sequence shown here is derived from an EMBL/GenBank/DDBJ whole genome shotgun (WGS) entry which is preliminary data.</text>
</comment>
<keyword evidence="2" id="KW-1185">Reference proteome</keyword>
<dbReference type="EMBL" id="QRUP01000011">
    <property type="protein sequence ID" value="RGR73509.1"/>
    <property type="molecule type" value="Genomic_DNA"/>
</dbReference>
<reference evidence="1 2" key="1">
    <citation type="submission" date="2018-08" db="EMBL/GenBank/DDBJ databases">
        <title>A genome reference for cultivated species of the human gut microbiota.</title>
        <authorList>
            <person name="Zou Y."/>
            <person name="Xue W."/>
            <person name="Luo G."/>
        </authorList>
    </citation>
    <scope>NUCLEOTIDE SEQUENCE [LARGE SCALE GENOMIC DNA]</scope>
    <source>
        <strain evidence="1 2">AF24-29</strain>
    </source>
</reference>
<dbReference type="RefSeq" id="WP_006058036.1">
    <property type="nucleotide sequence ID" value="NZ_CABJCV010000011.1"/>
</dbReference>
<dbReference type="Proteomes" id="UP000284178">
    <property type="component" value="Unassembled WGS sequence"/>
</dbReference>
<protein>
    <submittedName>
        <fullName evidence="1">Uncharacterized protein</fullName>
    </submittedName>
</protein>
<evidence type="ECO:0000313" key="2">
    <source>
        <dbReference type="Proteomes" id="UP000284178"/>
    </source>
</evidence>
<dbReference type="GeneID" id="83015692"/>
<proteinExistence type="predicted"/>
<dbReference type="AlphaFoldDB" id="A0A412FZB5"/>
<sequence length="195" mass="23470">MSQKRKNTDYLDDLFDKHFNDKDFMNTNLADFGQMVRETINEEARKQGYDTMSDLISGEIQEGLSGNSRTRKRPVTAAVHRRHGRYRTRYEYVREMLENIVYPPRQRGYYRDGHQDAVQRYLRRMAINQNDMMMYEKIVDEEIRKYYQQNTRQRSNKYDEGYYDGLKLVARALKQSRDLMMEEISDRLAAALKVY</sequence>
<organism evidence="1 2">
    <name type="scientific">Holdemania filiformis</name>
    <dbReference type="NCBI Taxonomy" id="61171"/>
    <lineage>
        <taxon>Bacteria</taxon>
        <taxon>Bacillati</taxon>
        <taxon>Bacillota</taxon>
        <taxon>Erysipelotrichia</taxon>
        <taxon>Erysipelotrichales</taxon>
        <taxon>Erysipelotrichaceae</taxon>
        <taxon>Holdemania</taxon>
    </lineage>
</organism>
<evidence type="ECO:0000313" key="1">
    <source>
        <dbReference type="EMBL" id="RGR73509.1"/>
    </source>
</evidence>
<accession>A0A412FZB5</accession>
<name>A0A412FZB5_9FIRM</name>
<gene>
    <name evidence="1" type="ORF">DWY25_09795</name>
</gene>